<dbReference type="InterPro" id="IPR043502">
    <property type="entry name" value="DNA/RNA_pol_sf"/>
</dbReference>
<dbReference type="Gene3D" id="3.30.70.270">
    <property type="match status" value="1"/>
</dbReference>
<sequence length="196" mass="22922">ALRMLIEKYREGQKELHCVFVDLEKAYDRVPREELWYCMRRSGVTEKYVRVVQDMYESSRTVVRCAVGVTEEFTVKVGLHQGSALSPFLFAVVMDRLTDEVRKESPWTMMFADDIVICSENREQVEESLERWRFALERRGMKVSRNKTEYLCVNDRDPSGTVRLQGEEVKKVQDFKYLGSTVQSNGECGKEVKKRV</sequence>
<comment type="caution">
    <text evidence="2">The sequence shown here is derived from an EMBL/GenBank/DDBJ whole genome shotgun (WGS) entry which is preliminary data.</text>
</comment>
<organism evidence="2 3">
    <name type="scientific">Alcanivorax profundi</name>
    <dbReference type="NCBI Taxonomy" id="2338368"/>
    <lineage>
        <taxon>Bacteria</taxon>
        <taxon>Pseudomonadati</taxon>
        <taxon>Pseudomonadota</taxon>
        <taxon>Gammaproteobacteria</taxon>
        <taxon>Oceanospirillales</taxon>
        <taxon>Alcanivoracaceae</taxon>
        <taxon>Alcanivorax</taxon>
    </lineage>
</organism>
<dbReference type="PANTHER" id="PTHR47027">
    <property type="entry name" value="REVERSE TRANSCRIPTASE DOMAIN-CONTAINING PROTEIN"/>
    <property type="match status" value="1"/>
</dbReference>
<dbReference type="Proteomes" id="UP000283734">
    <property type="component" value="Unassembled WGS sequence"/>
</dbReference>
<feature type="non-terminal residue" evidence="2">
    <location>
        <position position="196"/>
    </location>
</feature>
<proteinExistence type="predicted"/>
<name>A0A418XPX8_9GAMM</name>
<evidence type="ECO:0000259" key="1">
    <source>
        <dbReference type="PROSITE" id="PS50878"/>
    </source>
</evidence>
<protein>
    <recommendedName>
        <fullName evidence="1">Reverse transcriptase domain-containing protein</fullName>
    </recommendedName>
</protein>
<dbReference type="SUPFAM" id="SSF56672">
    <property type="entry name" value="DNA/RNA polymerases"/>
    <property type="match status" value="1"/>
</dbReference>
<dbReference type="CDD" id="cd01650">
    <property type="entry name" value="RT_nLTR_like"/>
    <property type="match status" value="1"/>
</dbReference>
<evidence type="ECO:0000313" key="3">
    <source>
        <dbReference type="Proteomes" id="UP000283734"/>
    </source>
</evidence>
<dbReference type="InterPro" id="IPR000477">
    <property type="entry name" value="RT_dom"/>
</dbReference>
<dbReference type="PANTHER" id="PTHR47027:SF28">
    <property type="entry name" value="ENDONUCLEASE-REVERSE TRANSCRIPTASE"/>
    <property type="match status" value="1"/>
</dbReference>
<feature type="domain" description="Reverse transcriptase" evidence="1">
    <location>
        <begin position="1"/>
        <end position="182"/>
    </location>
</feature>
<dbReference type="Pfam" id="PF00078">
    <property type="entry name" value="RVT_1"/>
    <property type="match status" value="1"/>
</dbReference>
<reference evidence="2 3" key="1">
    <citation type="submission" date="2018-09" db="EMBL/GenBank/DDBJ databases">
        <title>Alcanivorax profundi sp. nov., isolated from 1000 m-depth seawater of the Mariana Trench.</title>
        <authorList>
            <person name="Liu J."/>
        </authorList>
    </citation>
    <scope>NUCLEOTIDE SEQUENCE [LARGE SCALE GENOMIC DNA]</scope>
    <source>
        <strain evidence="2 3">MTEO17</strain>
    </source>
</reference>
<feature type="non-terminal residue" evidence="2">
    <location>
        <position position="1"/>
    </location>
</feature>
<dbReference type="EMBL" id="QYYA01000065">
    <property type="protein sequence ID" value="RJG14508.1"/>
    <property type="molecule type" value="Genomic_DNA"/>
</dbReference>
<dbReference type="AlphaFoldDB" id="A0A418XPX8"/>
<accession>A0A418XPX8</accession>
<dbReference type="OrthoDB" id="5599633at2"/>
<dbReference type="PROSITE" id="PS50878">
    <property type="entry name" value="RT_POL"/>
    <property type="match status" value="1"/>
</dbReference>
<keyword evidence="3" id="KW-1185">Reference proteome</keyword>
<evidence type="ECO:0000313" key="2">
    <source>
        <dbReference type="EMBL" id="RJG14508.1"/>
    </source>
</evidence>
<dbReference type="InterPro" id="IPR043128">
    <property type="entry name" value="Rev_trsase/Diguanyl_cyclase"/>
</dbReference>
<gene>
    <name evidence="2" type="ORF">D4A39_16885</name>
</gene>